<organism evidence="8">
    <name type="scientific">Brachypodium distachyon</name>
    <name type="common">Purple false brome</name>
    <name type="synonym">Trachynia distachya</name>
    <dbReference type="NCBI Taxonomy" id="15368"/>
    <lineage>
        <taxon>Eukaryota</taxon>
        <taxon>Viridiplantae</taxon>
        <taxon>Streptophyta</taxon>
        <taxon>Embryophyta</taxon>
        <taxon>Tracheophyta</taxon>
        <taxon>Spermatophyta</taxon>
        <taxon>Magnoliopsida</taxon>
        <taxon>Liliopsida</taxon>
        <taxon>Poales</taxon>
        <taxon>Poaceae</taxon>
        <taxon>BOP clade</taxon>
        <taxon>Pooideae</taxon>
        <taxon>Stipodae</taxon>
        <taxon>Brachypodieae</taxon>
        <taxon>Brachypodium</taxon>
    </lineage>
</organism>
<protein>
    <recommendedName>
        <fullName evidence="6">Protein DETOXIFICATION</fullName>
    </recommendedName>
    <alternativeName>
        <fullName evidence="6">Multidrug and toxic compound extrusion protein</fullName>
    </alternativeName>
</protein>
<feature type="region of interest" description="Disordered" evidence="7">
    <location>
        <begin position="1"/>
        <end position="24"/>
    </location>
</feature>
<name>A0A0Q3FZQ8_BRADI</name>
<keyword evidence="10" id="KW-1185">Reference proteome</keyword>
<accession>A0A0Q3FZQ8</accession>
<dbReference type="SMR" id="A0A0Q3FZQ8"/>
<evidence type="ECO:0000313" key="8">
    <source>
        <dbReference type="EMBL" id="KQK04831.1"/>
    </source>
</evidence>
<dbReference type="AlphaFoldDB" id="A0A0Q3FZQ8"/>
<sequence length="455" mass="49104">MYSSAEAPLLPARGKDSSHDEKRRRWWREAVEESGRLVALAAPMIAVGLLQLTMQLISTMMVGHLGEVALAGAAMANSLTAVSGFSILIGLATGLETICGQAYGAEQYHKLSLYTYRSIIVLFASVPIAILWVFIPGVLPLIGQEPQIANEAGKYALWLIPGLFAFSVAQCFSKFLQCQSLIFPMVLSSLITLSVFIPLCWFICVCDWVEVTVLGLYIKFSPSCEKTRAPLSWEAFKGIGSFMRLAVPSALMICLEWWSMELLVLLSGILPNPALETSALSICISTGVLLQNLPYGIGTAASVHVSNELGAGNPNGARLVVGVALSIVASLRHFIGIAFSNEEEVINYVTRMVPLLSISFITDSLQAVLSGVARGGGWQHLGAYVNLGAFYLVGIPVALFFGFAMQLRGLGFWIGMIAGGATQVTLLSVITATTKWDKMADKAKERVFDDRLPTQ</sequence>
<evidence type="ECO:0000256" key="6">
    <source>
        <dbReference type="RuleBase" id="RU004914"/>
    </source>
</evidence>
<reference evidence="8 9" key="1">
    <citation type="journal article" date="2010" name="Nature">
        <title>Genome sequencing and analysis of the model grass Brachypodium distachyon.</title>
        <authorList>
            <consortium name="International Brachypodium Initiative"/>
        </authorList>
    </citation>
    <scope>NUCLEOTIDE SEQUENCE [LARGE SCALE GENOMIC DNA]</scope>
    <source>
        <strain evidence="8 9">Bd21</strain>
    </source>
</reference>
<dbReference type="NCBIfam" id="TIGR00797">
    <property type="entry name" value="matE"/>
    <property type="match status" value="1"/>
</dbReference>
<dbReference type="EMBL" id="CM000881">
    <property type="protein sequence ID" value="KQK04831.1"/>
    <property type="molecule type" value="Genomic_DNA"/>
</dbReference>
<feature type="transmembrane region" description="Helical" evidence="6">
    <location>
        <begin position="185"/>
        <end position="218"/>
    </location>
</feature>
<keyword evidence="4 6" id="KW-1133">Transmembrane helix</keyword>
<evidence type="ECO:0000256" key="7">
    <source>
        <dbReference type="SAM" id="MobiDB-lite"/>
    </source>
</evidence>
<dbReference type="Proteomes" id="UP000008810">
    <property type="component" value="Chromosome 2"/>
</dbReference>
<comment type="caution">
    <text evidence="6">Lacks conserved residue(s) required for the propagation of feature annotation.</text>
</comment>
<keyword evidence="5 6" id="KW-0472">Membrane</keyword>
<evidence type="ECO:0000313" key="9">
    <source>
        <dbReference type="EnsemblPlants" id="KQK04831"/>
    </source>
</evidence>
<dbReference type="GO" id="GO:0016020">
    <property type="term" value="C:membrane"/>
    <property type="evidence" value="ECO:0000318"/>
    <property type="project" value="GO_Central"/>
</dbReference>
<comment type="subcellular location">
    <subcellularLocation>
        <location evidence="1">Membrane</location>
        <topology evidence="1">Multi-pass membrane protein</topology>
    </subcellularLocation>
</comment>
<gene>
    <name evidence="8" type="ORF">BRADI_2g16223v3</name>
</gene>
<dbReference type="GO" id="GO:0015297">
    <property type="term" value="F:antiporter activity"/>
    <property type="evidence" value="ECO:0007669"/>
    <property type="project" value="InterPro"/>
</dbReference>
<dbReference type="InParanoid" id="A0A0Q3FZQ8"/>
<evidence type="ECO:0000313" key="10">
    <source>
        <dbReference type="Proteomes" id="UP000008810"/>
    </source>
</evidence>
<dbReference type="GO" id="GO:0022857">
    <property type="term" value="F:transmembrane transporter activity"/>
    <property type="evidence" value="ECO:0000318"/>
    <property type="project" value="GO_Central"/>
</dbReference>
<evidence type="ECO:0000256" key="5">
    <source>
        <dbReference type="ARBA" id="ARBA00023136"/>
    </source>
</evidence>
<dbReference type="GO" id="GO:1990961">
    <property type="term" value="P:xenobiotic detoxification by transmembrane export across the plasma membrane"/>
    <property type="evidence" value="ECO:0007669"/>
    <property type="project" value="InterPro"/>
</dbReference>
<dbReference type="EnsemblPlants" id="KQK04831">
    <property type="protein sequence ID" value="KQK04831"/>
    <property type="gene ID" value="BRADI_2g16223v3"/>
</dbReference>
<dbReference type="Pfam" id="PF01554">
    <property type="entry name" value="MatE"/>
    <property type="match status" value="2"/>
</dbReference>
<comment type="similarity">
    <text evidence="2 6">Belongs to the multi antimicrobial extrusion (MATE) (TC 2.A.66.1) family.</text>
</comment>
<dbReference type="CDD" id="cd13132">
    <property type="entry name" value="MATE_eukaryotic"/>
    <property type="match status" value="1"/>
</dbReference>
<feature type="transmembrane region" description="Helical" evidence="6">
    <location>
        <begin position="69"/>
        <end position="93"/>
    </location>
</feature>
<feature type="transmembrane region" description="Helical" evidence="6">
    <location>
        <begin position="384"/>
        <end position="404"/>
    </location>
</feature>
<proteinExistence type="inferred from homology"/>
<dbReference type="GO" id="GO:0042910">
    <property type="term" value="F:xenobiotic transmembrane transporter activity"/>
    <property type="evidence" value="ECO:0007669"/>
    <property type="project" value="InterPro"/>
</dbReference>
<dbReference type="InterPro" id="IPR002528">
    <property type="entry name" value="MATE_fam"/>
</dbReference>
<dbReference type="InterPro" id="IPR045069">
    <property type="entry name" value="MATE_euk"/>
</dbReference>
<feature type="transmembrane region" description="Helical" evidence="6">
    <location>
        <begin position="114"/>
        <end position="135"/>
    </location>
</feature>
<dbReference type="PANTHER" id="PTHR11206">
    <property type="entry name" value="MULTIDRUG RESISTANCE PROTEIN"/>
    <property type="match status" value="1"/>
</dbReference>
<reference evidence="8" key="2">
    <citation type="submission" date="2017-06" db="EMBL/GenBank/DDBJ databases">
        <title>WGS assembly of Brachypodium distachyon.</title>
        <authorList>
            <consortium name="The International Brachypodium Initiative"/>
            <person name="Lucas S."/>
            <person name="Harmon-Smith M."/>
            <person name="Lail K."/>
            <person name="Tice H."/>
            <person name="Grimwood J."/>
            <person name="Bruce D."/>
            <person name="Barry K."/>
            <person name="Shu S."/>
            <person name="Lindquist E."/>
            <person name="Wang M."/>
            <person name="Pitluck S."/>
            <person name="Vogel J.P."/>
            <person name="Garvin D.F."/>
            <person name="Mockler T.C."/>
            <person name="Schmutz J."/>
            <person name="Rokhsar D."/>
            <person name="Bevan M.W."/>
        </authorList>
    </citation>
    <scope>NUCLEOTIDE SEQUENCE</scope>
    <source>
        <strain evidence="8">Bd21</strain>
    </source>
</reference>
<evidence type="ECO:0000256" key="2">
    <source>
        <dbReference type="ARBA" id="ARBA00010199"/>
    </source>
</evidence>
<reference evidence="9" key="3">
    <citation type="submission" date="2018-08" db="UniProtKB">
        <authorList>
            <consortium name="EnsemblPlants"/>
        </authorList>
    </citation>
    <scope>IDENTIFICATION</scope>
    <source>
        <strain evidence="9">cv. Bd21</strain>
    </source>
</reference>
<dbReference type="OrthoDB" id="2126698at2759"/>
<evidence type="ECO:0000256" key="4">
    <source>
        <dbReference type="ARBA" id="ARBA00022989"/>
    </source>
</evidence>
<feature type="compositionally biased region" description="Basic and acidic residues" evidence="7">
    <location>
        <begin position="13"/>
        <end position="24"/>
    </location>
</feature>
<keyword evidence="3 6" id="KW-0812">Transmembrane</keyword>
<evidence type="ECO:0000256" key="3">
    <source>
        <dbReference type="ARBA" id="ARBA00022692"/>
    </source>
</evidence>
<feature type="transmembrane region" description="Helical" evidence="6">
    <location>
        <begin position="410"/>
        <end position="432"/>
    </location>
</feature>
<feature type="transmembrane region" description="Helical" evidence="6">
    <location>
        <begin position="37"/>
        <end position="57"/>
    </location>
</feature>
<dbReference type="Gramene" id="KQK04831">
    <property type="protein sequence ID" value="KQK04831"/>
    <property type="gene ID" value="BRADI_2g16223v3"/>
</dbReference>
<evidence type="ECO:0000256" key="1">
    <source>
        <dbReference type="ARBA" id="ARBA00004141"/>
    </source>
</evidence>